<accession>A0A6G1WQU5</accession>
<dbReference type="Gene3D" id="3.40.630.30">
    <property type="match status" value="1"/>
</dbReference>
<gene>
    <name evidence="2" type="ORF">GHJ91_23470</name>
</gene>
<dbReference type="GO" id="GO:0016747">
    <property type="term" value="F:acyltransferase activity, transferring groups other than amino-acyl groups"/>
    <property type="evidence" value="ECO:0007669"/>
    <property type="project" value="InterPro"/>
</dbReference>
<name>A0A6G1WQU5_9HYPH</name>
<reference evidence="2" key="1">
    <citation type="journal article" date="2013" name="Genome Biol.">
        <title>Comparative genomics of the core and accessory genomes of 48 Sinorhizobium strains comprising five genospecies.</title>
        <authorList>
            <person name="Sugawara M."/>
            <person name="Epstein B."/>
            <person name="Badgley B.D."/>
            <person name="Unno T."/>
            <person name="Xu L."/>
            <person name="Reese J."/>
            <person name="Gyaneshwar P."/>
            <person name="Denny R."/>
            <person name="Mudge J."/>
            <person name="Bharti A.K."/>
            <person name="Farmer A.D."/>
            <person name="May G.D."/>
            <person name="Woodward J.E."/>
            <person name="Medigue C."/>
            <person name="Vallenet D."/>
            <person name="Lajus A."/>
            <person name="Rouy Z."/>
            <person name="Martinez-Vaz B."/>
            <person name="Tiffin P."/>
            <person name="Young N.D."/>
            <person name="Sadowsky M.J."/>
        </authorList>
    </citation>
    <scope>NUCLEOTIDE SEQUENCE</scope>
    <source>
        <strain evidence="2">M1</strain>
    </source>
</reference>
<dbReference type="EMBL" id="WISB01000125">
    <property type="protein sequence ID" value="MQW72033.1"/>
    <property type="molecule type" value="Genomic_DNA"/>
</dbReference>
<organism evidence="2">
    <name type="scientific">Sinorhizobium medicae</name>
    <dbReference type="NCBI Taxonomy" id="110321"/>
    <lineage>
        <taxon>Bacteria</taxon>
        <taxon>Pseudomonadati</taxon>
        <taxon>Pseudomonadota</taxon>
        <taxon>Alphaproteobacteria</taxon>
        <taxon>Hyphomicrobiales</taxon>
        <taxon>Rhizobiaceae</taxon>
        <taxon>Sinorhizobium/Ensifer group</taxon>
        <taxon>Sinorhizobium</taxon>
    </lineage>
</organism>
<dbReference type="SUPFAM" id="SSF55729">
    <property type="entry name" value="Acyl-CoA N-acyltransferases (Nat)"/>
    <property type="match status" value="1"/>
</dbReference>
<dbReference type="InterPro" id="IPR016181">
    <property type="entry name" value="Acyl_CoA_acyltransferase"/>
</dbReference>
<dbReference type="CDD" id="cd04301">
    <property type="entry name" value="NAT_SF"/>
    <property type="match status" value="1"/>
</dbReference>
<feature type="domain" description="N-acetyltransferase" evidence="1">
    <location>
        <begin position="58"/>
        <end position="119"/>
    </location>
</feature>
<keyword evidence="2" id="KW-0808">Transferase</keyword>
<comment type="caution">
    <text evidence="2">The sequence shown here is derived from an EMBL/GenBank/DDBJ whole genome shotgun (WGS) entry which is preliminary data.</text>
</comment>
<dbReference type="Pfam" id="PF00583">
    <property type="entry name" value="Acetyltransf_1"/>
    <property type="match status" value="1"/>
</dbReference>
<dbReference type="AlphaFoldDB" id="A0A6G1WQU5"/>
<dbReference type="RefSeq" id="WP_153413538.1">
    <property type="nucleotide sequence ID" value="NZ_WISB01000125.1"/>
</dbReference>
<evidence type="ECO:0000313" key="2">
    <source>
        <dbReference type="EMBL" id="MQW72033.1"/>
    </source>
</evidence>
<dbReference type="InterPro" id="IPR000182">
    <property type="entry name" value="GNAT_dom"/>
</dbReference>
<sequence>MARSKKRVLRQADQRTAKGVYRIRFYEHYGHSPAWQLVPPELAYLGFAPRPDLPPTFADCCLVAINEYGNVLGFMAYDCGEKSWDITLSYVAPEHRPKNIQTSLLTALVNKAKEKGVSVNSLPHVNNLAPHDLEEMRMPEYLVEPFDTGLDGLESMQAFINEKAAEGYALHQVIERSACQWVLIFRRNSAGS</sequence>
<evidence type="ECO:0000259" key="1">
    <source>
        <dbReference type="Pfam" id="PF00583"/>
    </source>
</evidence>
<proteinExistence type="predicted"/>
<protein>
    <submittedName>
        <fullName evidence="2">GNAT family N-acetyltransferase</fullName>
    </submittedName>
</protein>